<evidence type="ECO:0000313" key="2">
    <source>
        <dbReference type="EMBL" id="RAM35599.1"/>
    </source>
</evidence>
<name>A0A328HAS7_ARTGO</name>
<comment type="caution">
    <text evidence="2">The sequence shown here is derived from an EMBL/GenBank/DDBJ whole genome shotgun (WGS) entry which is preliminary data.</text>
</comment>
<dbReference type="RefSeq" id="WP_111905515.1">
    <property type="nucleotide sequence ID" value="NZ_QLNP01000102.1"/>
</dbReference>
<evidence type="ECO:0000313" key="3">
    <source>
        <dbReference type="Proteomes" id="UP000249166"/>
    </source>
</evidence>
<feature type="region of interest" description="Disordered" evidence="1">
    <location>
        <begin position="20"/>
        <end position="83"/>
    </location>
</feature>
<protein>
    <submittedName>
        <fullName evidence="2">Uncharacterized protein</fullName>
    </submittedName>
</protein>
<reference evidence="2 3" key="1">
    <citation type="submission" date="2018-04" db="EMBL/GenBank/DDBJ databases">
        <title>Bacteria isolated from cave deposits of Manipur.</title>
        <authorList>
            <person name="Sahoo D."/>
            <person name="Sarangthem I."/>
            <person name="Nandeibam J."/>
        </authorList>
    </citation>
    <scope>NUCLEOTIDE SEQUENCE [LARGE SCALE GENOMIC DNA]</scope>
    <source>
        <strain evidence="3">mrc11</strain>
    </source>
</reference>
<accession>A0A328HAS7</accession>
<dbReference type="AlphaFoldDB" id="A0A328HAS7"/>
<evidence type="ECO:0000256" key="1">
    <source>
        <dbReference type="SAM" id="MobiDB-lite"/>
    </source>
</evidence>
<dbReference type="EMBL" id="QLNP01000102">
    <property type="protein sequence ID" value="RAM35599.1"/>
    <property type="molecule type" value="Genomic_DNA"/>
</dbReference>
<proteinExistence type="predicted"/>
<sequence length="83" mass="8047">MKIPRSELPVITAAANTAPVKAVPDQPSGPAAAAGPRSTATIPAPPVQGSAAAASIGAGGRDQGDEVAAVPARANIGNWPDPM</sequence>
<organism evidence="2 3">
    <name type="scientific">Arthrobacter globiformis</name>
    <dbReference type="NCBI Taxonomy" id="1665"/>
    <lineage>
        <taxon>Bacteria</taxon>
        <taxon>Bacillati</taxon>
        <taxon>Actinomycetota</taxon>
        <taxon>Actinomycetes</taxon>
        <taxon>Micrococcales</taxon>
        <taxon>Micrococcaceae</taxon>
        <taxon>Arthrobacter</taxon>
    </lineage>
</organism>
<gene>
    <name evidence="2" type="ORF">DBZ45_19680</name>
</gene>
<dbReference type="Proteomes" id="UP000249166">
    <property type="component" value="Unassembled WGS sequence"/>
</dbReference>
<feature type="compositionally biased region" description="Low complexity" evidence="1">
    <location>
        <begin position="28"/>
        <end position="41"/>
    </location>
</feature>